<organism evidence="2 3">
    <name type="scientific">Halobellus clavatus</name>
    <dbReference type="NCBI Taxonomy" id="660517"/>
    <lineage>
        <taxon>Archaea</taxon>
        <taxon>Methanobacteriati</taxon>
        <taxon>Methanobacteriota</taxon>
        <taxon>Stenosarchaea group</taxon>
        <taxon>Halobacteria</taxon>
        <taxon>Halobacteriales</taxon>
        <taxon>Haloferacaceae</taxon>
        <taxon>Halobellus</taxon>
    </lineage>
</organism>
<sequence>MCHYSDRPREPTHESLEELLAEHTTEDEAEEDPGFTEMEEAEDVEIVTDGGE</sequence>
<proteinExistence type="predicted"/>
<dbReference type="Proteomes" id="UP000199170">
    <property type="component" value="Unassembled WGS sequence"/>
</dbReference>
<reference evidence="3" key="1">
    <citation type="submission" date="2016-10" db="EMBL/GenBank/DDBJ databases">
        <authorList>
            <person name="Varghese N."/>
            <person name="Submissions S."/>
        </authorList>
    </citation>
    <scope>NUCLEOTIDE SEQUENCE [LARGE SCALE GENOMIC DNA]</scope>
    <source>
        <strain evidence="3">CGMCC 1.10118</strain>
    </source>
</reference>
<name>A0A1H3DF90_9EURY</name>
<protein>
    <submittedName>
        <fullName evidence="2">Uncharacterized protein</fullName>
    </submittedName>
</protein>
<dbReference type="AlphaFoldDB" id="A0A1H3DF90"/>
<evidence type="ECO:0000313" key="3">
    <source>
        <dbReference type="Proteomes" id="UP000199170"/>
    </source>
</evidence>
<accession>A0A1H3DF90</accession>
<dbReference type="EMBL" id="FNPB01000001">
    <property type="protein sequence ID" value="SDX64349.1"/>
    <property type="molecule type" value="Genomic_DNA"/>
</dbReference>
<feature type="compositionally biased region" description="Acidic residues" evidence="1">
    <location>
        <begin position="27"/>
        <end position="52"/>
    </location>
</feature>
<keyword evidence="3" id="KW-1185">Reference proteome</keyword>
<gene>
    <name evidence="2" type="ORF">SAMN04487946_101502</name>
</gene>
<evidence type="ECO:0000313" key="2">
    <source>
        <dbReference type="EMBL" id="SDX64349.1"/>
    </source>
</evidence>
<feature type="region of interest" description="Disordered" evidence="1">
    <location>
        <begin position="21"/>
        <end position="52"/>
    </location>
</feature>
<evidence type="ECO:0000256" key="1">
    <source>
        <dbReference type="SAM" id="MobiDB-lite"/>
    </source>
</evidence>
<dbReference type="RefSeq" id="WP_175454542.1">
    <property type="nucleotide sequence ID" value="NZ_FNPB01000001.1"/>
</dbReference>